<name>A0A6M3IZ12_9ZZZZ</name>
<dbReference type="EMBL" id="MT141482">
    <property type="protein sequence ID" value="QJA62803.1"/>
    <property type="molecule type" value="Genomic_DNA"/>
</dbReference>
<dbReference type="EMBL" id="MT142267">
    <property type="protein sequence ID" value="QJA77165.1"/>
    <property type="molecule type" value="Genomic_DNA"/>
</dbReference>
<evidence type="ECO:0000313" key="1">
    <source>
        <dbReference type="EMBL" id="QJA62803.1"/>
    </source>
</evidence>
<proteinExistence type="predicted"/>
<protein>
    <submittedName>
        <fullName evidence="1">Uncharacterized protein</fullName>
    </submittedName>
</protein>
<accession>A0A6M3IZ12</accession>
<sequence>MKLRSLTKLKPDKRKNRKTDKYLPLPAIKKIHIELDYKFISDCLQKKSHDFDGLKWPEALKALHKKAERAEIELSHIESCCRKARVEQITPYKNKLWNLLLPYTRSY</sequence>
<organism evidence="1">
    <name type="scientific">viral metagenome</name>
    <dbReference type="NCBI Taxonomy" id="1070528"/>
    <lineage>
        <taxon>unclassified sequences</taxon>
        <taxon>metagenomes</taxon>
        <taxon>organismal metagenomes</taxon>
    </lineage>
</organism>
<dbReference type="AlphaFoldDB" id="A0A6M3IZ12"/>
<reference evidence="1" key="1">
    <citation type="submission" date="2020-03" db="EMBL/GenBank/DDBJ databases">
        <title>The deep terrestrial virosphere.</title>
        <authorList>
            <person name="Holmfeldt K."/>
            <person name="Nilsson E."/>
            <person name="Simone D."/>
            <person name="Lopez-Fernandez M."/>
            <person name="Wu X."/>
            <person name="de Brujin I."/>
            <person name="Lundin D."/>
            <person name="Andersson A."/>
            <person name="Bertilsson S."/>
            <person name="Dopson M."/>
        </authorList>
    </citation>
    <scope>NUCLEOTIDE SEQUENCE</scope>
    <source>
        <strain evidence="2">MM415A01356</strain>
        <strain evidence="1">MM415B00724</strain>
    </source>
</reference>
<evidence type="ECO:0000313" key="2">
    <source>
        <dbReference type="EMBL" id="QJA77165.1"/>
    </source>
</evidence>
<gene>
    <name evidence="2" type="ORF">MM415A01356_0009</name>
    <name evidence="1" type="ORF">MM415B00724_0006</name>
</gene>